<evidence type="ECO:0000313" key="1">
    <source>
        <dbReference type="EMBL" id="VDP15173.1"/>
    </source>
</evidence>
<dbReference type="Proteomes" id="UP000267606">
    <property type="component" value="Unassembled WGS sequence"/>
</dbReference>
<evidence type="ECO:0000313" key="3">
    <source>
        <dbReference type="WBParaSite" id="OFLC_0001397901-mRNA-1"/>
    </source>
</evidence>
<sequence length="72" mass="8361">MFEELRKFPNGTGDLSPIKFHAFPFRKLFTLDTTTVSKYFCVLLLCALPGCDYTVPCQQLYRFLKIVSLLTY</sequence>
<keyword evidence="2" id="KW-1185">Reference proteome</keyword>
<dbReference type="EMBL" id="UZAJ01040511">
    <property type="protein sequence ID" value="VDP15173.1"/>
    <property type="molecule type" value="Genomic_DNA"/>
</dbReference>
<reference evidence="1 2" key="2">
    <citation type="submission" date="2018-11" db="EMBL/GenBank/DDBJ databases">
        <authorList>
            <consortium name="Pathogen Informatics"/>
        </authorList>
    </citation>
    <scope>NUCLEOTIDE SEQUENCE [LARGE SCALE GENOMIC DNA]</scope>
</reference>
<dbReference type="AlphaFoldDB" id="A0A183I2L6"/>
<reference evidence="3" key="1">
    <citation type="submission" date="2016-06" db="UniProtKB">
        <authorList>
            <consortium name="WormBaseParasite"/>
        </authorList>
    </citation>
    <scope>IDENTIFICATION</scope>
</reference>
<protein>
    <submittedName>
        <fullName evidence="1 3">Uncharacterized protein</fullName>
    </submittedName>
</protein>
<organism evidence="3">
    <name type="scientific">Onchocerca flexuosa</name>
    <dbReference type="NCBI Taxonomy" id="387005"/>
    <lineage>
        <taxon>Eukaryota</taxon>
        <taxon>Metazoa</taxon>
        <taxon>Ecdysozoa</taxon>
        <taxon>Nematoda</taxon>
        <taxon>Chromadorea</taxon>
        <taxon>Rhabditida</taxon>
        <taxon>Spirurina</taxon>
        <taxon>Spiruromorpha</taxon>
        <taxon>Filarioidea</taxon>
        <taxon>Onchocercidae</taxon>
        <taxon>Onchocerca</taxon>
    </lineage>
</organism>
<proteinExistence type="predicted"/>
<name>A0A183I2L6_9BILA</name>
<accession>A0A183I2L6</accession>
<gene>
    <name evidence="1" type="ORF">OFLC_LOCUS13978</name>
</gene>
<evidence type="ECO:0000313" key="2">
    <source>
        <dbReference type="Proteomes" id="UP000267606"/>
    </source>
</evidence>
<dbReference type="WBParaSite" id="OFLC_0001397901-mRNA-1">
    <property type="protein sequence ID" value="OFLC_0001397901-mRNA-1"/>
    <property type="gene ID" value="OFLC_0001397901"/>
</dbReference>